<sequence>MKFEVGKKLEPFCCDTICQDGVSAEDLTEGMPTMFLFLRYYGCRICQLDLRDLDLGYEAVRQAGGRVVVVLQSKREILEAAAEEKPFPYTVICDPDMKLYRQFEILPAADKDELKGGDAPKKSARAVEMGLVHGEYEGNELQLPAAVLVDGEMTVRYAHYGTNAADTPPVEEIVRLIKGL</sequence>
<dbReference type="InterPro" id="IPR036249">
    <property type="entry name" value="Thioredoxin-like_sf"/>
</dbReference>
<dbReference type="GO" id="GO:0016209">
    <property type="term" value="F:antioxidant activity"/>
    <property type="evidence" value="ECO:0007669"/>
    <property type="project" value="InterPro"/>
</dbReference>
<accession>A0A1I0GX14</accession>
<dbReference type="GeneID" id="93280578"/>
<dbReference type="InterPro" id="IPR000866">
    <property type="entry name" value="AhpC/TSA"/>
</dbReference>
<reference evidence="3" key="1">
    <citation type="submission" date="2016-10" db="EMBL/GenBank/DDBJ databases">
        <authorList>
            <person name="Varghese N."/>
            <person name="Submissions S."/>
        </authorList>
    </citation>
    <scope>NUCLEOTIDE SEQUENCE [LARGE SCALE GENOMIC DNA]</scope>
    <source>
        <strain evidence="3">NLAE-zl-G277</strain>
    </source>
</reference>
<dbReference type="STRING" id="460384.SAMN05216313_11353"/>
<dbReference type="CDD" id="cd02970">
    <property type="entry name" value="PRX_like2"/>
    <property type="match status" value="1"/>
</dbReference>
<dbReference type="Proteomes" id="UP000198508">
    <property type="component" value="Unassembled WGS sequence"/>
</dbReference>
<dbReference type="AlphaFoldDB" id="A0A1I0GX14"/>
<evidence type="ECO:0000313" key="3">
    <source>
        <dbReference type="Proteomes" id="UP000198508"/>
    </source>
</evidence>
<dbReference type="RefSeq" id="WP_092364620.1">
    <property type="nucleotide sequence ID" value="NZ_DAINWJ010000204.1"/>
</dbReference>
<protein>
    <submittedName>
        <fullName evidence="2">Peroxiredoxin</fullName>
    </submittedName>
</protein>
<name>A0A1I0GX14_9FIRM</name>
<gene>
    <name evidence="2" type="ORF">SAMN05216313_11353</name>
</gene>
<proteinExistence type="predicted"/>
<dbReference type="Gene3D" id="3.40.30.10">
    <property type="entry name" value="Glutaredoxin"/>
    <property type="match status" value="1"/>
</dbReference>
<keyword evidence="3" id="KW-1185">Reference proteome</keyword>
<dbReference type="SUPFAM" id="SSF52833">
    <property type="entry name" value="Thioredoxin-like"/>
    <property type="match status" value="1"/>
</dbReference>
<organism evidence="2 3">
    <name type="scientific">Enterocloster lavalensis</name>
    <dbReference type="NCBI Taxonomy" id="460384"/>
    <lineage>
        <taxon>Bacteria</taxon>
        <taxon>Bacillati</taxon>
        <taxon>Bacillota</taxon>
        <taxon>Clostridia</taxon>
        <taxon>Lachnospirales</taxon>
        <taxon>Lachnospiraceae</taxon>
        <taxon>Enterocloster</taxon>
    </lineage>
</organism>
<feature type="domain" description="Alkyl hydroperoxide reductase subunit C/ Thiol specific antioxidant" evidence="1">
    <location>
        <begin position="5"/>
        <end position="157"/>
    </location>
</feature>
<dbReference type="EMBL" id="FOIM01000013">
    <property type="protein sequence ID" value="SET75005.1"/>
    <property type="molecule type" value="Genomic_DNA"/>
</dbReference>
<dbReference type="GO" id="GO:0016491">
    <property type="term" value="F:oxidoreductase activity"/>
    <property type="evidence" value="ECO:0007669"/>
    <property type="project" value="InterPro"/>
</dbReference>
<evidence type="ECO:0000313" key="2">
    <source>
        <dbReference type="EMBL" id="SET75005.1"/>
    </source>
</evidence>
<dbReference type="Pfam" id="PF00578">
    <property type="entry name" value="AhpC-TSA"/>
    <property type="match status" value="1"/>
</dbReference>
<evidence type="ECO:0000259" key="1">
    <source>
        <dbReference type="Pfam" id="PF00578"/>
    </source>
</evidence>